<dbReference type="PATRIC" id="fig|33881.3.peg.2211"/>
<keyword evidence="1" id="KW-0812">Transmembrane</keyword>
<reference evidence="2 3" key="1">
    <citation type="journal article" date="2016" name="Front. Microbiol.">
        <title>Genomic Resource of Rice Seed Associated Bacteria.</title>
        <authorList>
            <person name="Midha S."/>
            <person name="Bansal K."/>
            <person name="Sharma S."/>
            <person name="Kumar N."/>
            <person name="Patil P.P."/>
            <person name="Chaudhry V."/>
            <person name="Patil P.B."/>
        </authorList>
    </citation>
    <scope>NUCLEOTIDE SEQUENCE [LARGE SCALE GENOMIC DNA]</scope>
    <source>
        <strain evidence="2 3">NS184</strain>
    </source>
</reference>
<organism evidence="2 3">
    <name type="scientific">Curtobacterium luteum</name>
    <dbReference type="NCBI Taxonomy" id="33881"/>
    <lineage>
        <taxon>Bacteria</taxon>
        <taxon>Bacillati</taxon>
        <taxon>Actinomycetota</taxon>
        <taxon>Actinomycetes</taxon>
        <taxon>Micrococcales</taxon>
        <taxon>Microbacteriaceae</taxon>
        <taxon>Curtobacterium</taxon>
    </lineage>
</organism>
<keyword evidence="1" id="KW-0472">Membrane</keyword>
<evidence type="ECO:0000256" key="1">
    <source>
        <dbReference type="SAM" id="Phobius"/>
    </source>
</evidence>
<dbReference type="Proteomes" id="UP000078252">
    <property type="component" value="Unassembled WGS sequence"/>
</dbReference>
<dbReference type="EMBL" id="LDQC01000049">
    <property type="protein sequence ID" value="KTR06396.1"/>
    <property type="molecule type" value="Genomic_DNA"/>
</dbReference>
<accession>A0A175RRT9</accession>
<feature type="transmembrane region" description="Helical" evidence="1">
    <location>
        <begin position="137"/>
        <end position="154"/>
    </location>
</feature>
<comment type="caution">
    <text evidence="2">The sequence shown here is derived from an EMBL/GenBank/DDBJ whole genome shotgun (WGS) entry which is preliminary data.</text>
</comment>
<evidence type="ECO:0000313" key="3">
    <source>
        <dbReference type="Proteomes" id="UP000078252"/>
    </source>
</evidence>
<protein>
    <submittedName>
        <fullName evidence="2">Uncharacterized protein</fullName>
    </submittedName>
</protein>
<proteinExistence type="predicted"/>
<sequence>MPTSTADPRPRTDRTVRTLGTLTAAAFALALAARLVVDAYEARAALPVQVTTEPPLDPYPIVSTLLAEVAVAGVGAGVLLFGALLVVVVRRSHRHAIVPWLVGGTVLLALTSAAASVVASQQTTFVGMSEWSTWRTALAGLATACLPAVCLAAWRARTDRAR</sequence>
<keyword evidence="1" id="KW-1133">Transmembrane helix</keyword>
<dbReference type="RefSeq" id="WP_058725858.1">
    <property type="nucleotide sequence ID" value="NZ_LDQC01000049.1"/>
</dbReference>
<dbReference type="AlphaFoldDB" id="A0A175RRT9"/>
<feature type="transmembrane region" description="Helical" evidence="1">
    <location>
        <begin position="63"/>
        <end position="89"/>
    </location>
</feature>
<feature type="transmembrane region" description="Helical" evidence="1">
    <location>
        <begin position="96"/>
        <end position="117"/>
    </location>
</feature>
<evidence type="ECO:0000313" key="2">
    <source>
        <dbReference type="EMBL" id="KTR06396.1"/>
    </source>
</evidence>
<name>A0A175RRT9_9MICO</name>
<gene>
    <name evidence="2" type="ORF">NS184_09405</name>
</gene>